<keyword evidence="3" id="KW-1185">Reference proteome</keyword>
<sequence>MSRIRQAGRAGMLHLGVSVILALLAAALVFGLWYPFPYSTITGGSELFLLLVAVDVVCGPLLTLVVFNPVKPRAELVRDITVIAVLQCAALLFGLSSVFEARPVYLAYEGDRFRVVTAAEIDYQEIDKAPEELRTLSVAGPRLLGVRLLDGSDPEYMQSIRLAMRGLHPSLRPDRWVEYGAQIDDLLREAHPVTLLRDVLTTREWENLEEMFSGQGLRSEEVGYLPLVSRWTDTWIVLVSLEDGLPVGYAPIDGWGEK</sequence>
<name>A0A6N7LVE0_9GAMM</name>
<dbReference type="NCBIfam" id="NF041437">
    <property type="entry name" value="TfpZ"/>
    <property type="match status" value="1"/>
</dbReference>
<keyword evidence="1" id="KW-0472">Membrane</keyword>
<feature type="transmembrane region" description="Helical" evidence="1">
    <location>
        <begin position="80"/>
        <end position="99"/>
    </location>
</feature>
<dbReference type="EMBL" id="WIRE01000002">
    <property type="protein sequence ID" value="MQX54468.1"/>
    <property type="molecule type" value="Genomic_DNA"/>
</dbReference>
<reference evidence="2 3" key="1">
    <citation type="submission" date="2019-10" db="EMBL/GenBank/DDBJ databases">
        <title>Alcanivorax sp.PA15-N-34 draft genome sequence.</title>
        <authorList>
            <person name="Liao X."/>
            <person name="Shao Z."/>
        </authorList>
    </citation>
    <scope>NUCLEOTIDE SEQUENCE [LARGE SCALE GENOMIC DNA]</scope>
    <source>
        <strain evidence="2 3">PA15-N-34</strain>
    </source>
</reference>
<keyword evidence="1" id="KW-1133">Transmembrane helix</keyword>
<evidence type="ECO:0000313" key="3">
    <source>
        <dbReference type="Proteomes" id="UP000469421"/>
    </source>
</evidence>
<keyword evidence="1" id="KW-0812">Transmembrane</keyword>
<comment type="caution">
    <text evidence="2">The sequence shown here is derived from an EMBL/GenBank/DDBJ whole genome shotgun (WGS) entry which is preliminary data.</text>
</comment>
<feature type="transmembrane region" description="Helical" evidence="1">
    <location>
        <begin position="48"/>
        <end position="68"/>
    </location>
</feature>
<evidence type="ECO:0000313" key="2">
    <source>
        <dbReference type="EMBL" id="MQX54468.1"/>
    </source>
</evidence>
<dbReference type="InterPro" id="IPR047814">
    <property type="entry name" value="TfpX/TfpZ-like"/>
</dbReference>
<evidence type="ECO:0000256" key="1">
    <source>
        <dbReference type="SAM" id="Phobius"/>
    </source>
</evidence>
<dbReference type="RefSeq" id="WP_153502050.1">
    <property type="nucleotide sequence ID" value="NZ_WIRE01000002.1"/>
</dbReference>
<proteinExistence type="predicted"/>
<accession>A0A6N7LVE0</accession>
<protein>
    <submittedName>
        <fullName evidence="2">Pilus assembly protein</fullName>
    </submittedName>
</protein>
<gene>
    <name evidence="2" type="ORF">GFN93_14535</name>
</gene>
<feature type="transmembrane region" description="Helical" evidence="1">
    <location>
        <begin position="12"/>
        <end position="36"/>
    </location>
</feature>
<organism evidence="2 3">
    <name type="scientific">Alcanivorax sediminis</name>
    <dbReference type="NCBI Taxonomy" id="2663008"/>
    <lineage>
        <taxon>Bacteria</taxon>
        <taxon>Pseudomonadati</taxon>
        <taxon>Pseudomonadota</taxon>
        <taxon>Gammaproteobacteria</taxon>
        <taxon>Oceanospirillales</taxon>
        <taxon>Alcanivoracaceae</taxon>
        <taxon>Alcanivorax</taxon>
    </lineage>
</organism>
<dbReference type="AlphaFoldDB" id="A0A6N7LVE0"/>
<dbReference type="Proteomes" id="UP000469421">
    <property type="component" value="Unassembled WGS sequence"/>
</dbReference>